<keyword evidence="3" id="KW-1185">Reference proteome</keyword>
<dbReference type="Proteomes" id="UP000011575">
    <property type="component" value="Unassembled WGS sequence"/>
</dbReference>
<proteinExistence type="predicted"/>
<evidence type="ECO:0000313" key="2">
    <source>
        <dbReference type="EMBL" id="EMA69162.1"/>
    </source>
</evidence>
<gene>
    <name evidence="2" type="ORF">C461_03267</name>
</gene>
<dbReference type="OrthoDB" id="331021at2157"/>
<name>M0PGE7_9EURY</name>
<dbReference type="RefSeq" id="WP_007998616.1">
    <property type="nucleotide sequence ID" value="NZ_AOJI01000016.1"/>
</dbReference>
<feature type="domain" description="DUF7344" evidence="1">
    <location>
        <begin position="34"/>
        <end position="101"/>
    </location>
</feature>
<evidence type="ECO:0000259" key="1">
    <source>
        <dbReference type="Pfam" id="PF24035"/>
    </source>
</evidence>
<sequence>MSVFDRLGSIVSSTSTDESLPRSTIDLDIDTALSLLANERRRLTLRFAIEDAGEEFDLVEAVRYIATYEYGTGYTGSERKRVYISLYQSHLPELVDAGILDRVDDGEGHTFRVAEPARPLYNVLDVTTALLGGEE</sequence>
<accession>M0PGE7</accession>
<comment type="caution">
    <text evidence="2">The sequence shown here is derived from an EMBL/GenBank/DDBJ whole genome shotgun (WGS) entry which is preliminary data.</text>
</comment>
<dbReference type="AlphaFoldDB" id="M0PGE7"/>
<organism evidence="2 3">
    <name type="scientific">Halorubrum aidingense JCM 13560</name>
    <dbReference type="NCBI Taxonomy" id="1230454"/>
    <lineage>
        <taxon>Archaea</taxon>
        <taxon>Methanobacteriati</taxon>
        <taxon>Methanobacteriota</taxon>
        <taxon>Stenosarchaea group</taxon>
        <taxon>Halobacteria</taxon>
        <taxon>Halobacteriales</taxon>
        <taxon>Haloferacaceae</taxon>
        <taxon>Halorubrum</taxon>
    </lineage>
</organism>
<protein>
    <recommendedName>
        <fullName evidence="1">DUF7344 domain-containing protein</fullName>
    </recommendedName>
</protein>
<dbReference type="InterPro" id="IPR055768">
    <property type="entry name" value="DUF7344"/>
</dbReference>
<evidence type="ECO:0000313" key="3">
    <source>
        <dbReference type="Proteomes" id="UP000011575"/>
    </source>
</evidence>
<dbReference type="PATRIC" id="fig|1230454.4.peg.670"/>
<dbReference type="Pfam" id="PF24035">
    <property type="entry name" value="DUF7344"/>
    <property type="match status" value="1"/>
</dbReference>
<reference evidence="2 3" key="1">
    <citation type="journal article" date="2014" name="PLoS Genet.">
        <title>Phylogenetically driven sequencing of extremely halophilic archaea reveals strategies for static and dynamic osmo-response.</title>
        <authorList>
            <person name="Becker E.A."/>
            <person name="Seitzer P.M."/>
            <person name="Tritt A."/>
            <person name="Larsen D."/>
            <person name="Krusor M."/>
            <person name="Yao A.I."/>
            <person name="Wu D."/>
            <person name="Madern D."/>
            <person name="Eisen J.A."/>
            <person name="Darling A.E."/>
            <person name="Facciotti M.T."/>
        </authorList>
    </citation>
    <scope>NUCLEOTIDE SEQUENCE [LARGE SCALE GENOMIC DNA]</scope>
    <source>
        <strain evidence="2 3">JCM 13560</strain>
    </source>
</reference>
<dbReference type="STRING" id="1230454.C461_03267"/>
<dbReference type="EMBL" id="AOJI01000016">
    <property type="protein sequence ID" value="EMA69162.1"/>
    <property type="molecule type" value="Genomic_DNA"/>
</dbReference>